<evidence type="ECO:0000313" key="1">
    <source>
        <dbReference type="EMBL" id="NQE38221.1"/>
    </source>
</evidence>
<organism evidence="1 2">
    <name type="scientific">Microcoleus asticus IPMA8</name>
    <dbReference type="NCBI Taxonomy" id="2563858"/>
    <lineage>
        <taxon>Bacteria</taxon>
        <taxon>Bacillati</taxon>
        <taxon>Cyanobacteriota</taxon>
        <taxon>Cyanophyceae</taxon>
        <taxon>Oscillatoriophycideae</taxon>
        <taxon>Oscillatoriales</taxon>
        <taxon>Microcoleaceae</taxon>
        <taxon>Microcoleus</taxon>
        <taxon>Microcoleus asticus</taxon>
    </lineage>
</organism>
<name>A0ABX2D6W9_9CYAN</name>
<gene>
    <name evidence="1" type="ORF">E5S67_06006</name>
</gene>
<protein>
    <submittedName>
        <fullName evidence="1">Uncharacterized protein</fullName>
    </submittedName>
</protein>
<proteinExistence type="predicted"/>
<dbReference type="Proteomes" id="UP000702425">
    <property type="component" value="Unassembled WGS sequence"/>
</dbReference>
<keyword evidence="2" id="KW-1185">Reference proteome</keyword>
<comment type="caution">
    <text evidence="1">The sequence shown here is derived from an EMBL/GenBank/DDBJ whole genome shotgun (WGS) entry which is preliminary data.</text>
</comment>
<dbReference type="EMBL" id="SRRZ01000191">
    <property type="protein sequence ID" value="NQE38221.1"/>
    <property type="molecule type" value="Genomic_DNA"/>
</dbReference>
<accession>A0ABX2D6W9</accession>
<evidence type="ECO:0000313" key="2">
    <source>
        <dbReference type="Proteomes" id="UP000702425"/>
    </source>
</evidence>
<sequence>MNTGRSRKLLKKVTNTVTGRLSLSLFLEELKEREKMPDELFLEGLQRLE</sequence>
<reference evidence="1 2" key="1">
    <citation type="journal article" date="2020" name="Sci. Rep.">
        <title>A novel cyanobacterial geosmin producer, revising GeoA distribution and dispersion patterns in Bacteria.</title>
        <authorList>
            <person name="Churro C."/>
            <person name="Semedo-Aguiar A.P."/>
            <person name="Silva A.D."/>
            <person name="Pereira-Leal J.B."/>
            <person name="Leite R.B."/>
        </authorList>
    </citation>
    <scope>NUCLEOTIDE SEQUENCE [LARGE SCALE GENOMIC DNA]</scope>
    <source>
        <strain evidence="1 2">IPMA8</strain>
    </source>
</reference>